<proteinExistence type="inferred from homology"/>
<accession>A0A4Y6PX04</accession>
<dbReference type="Proteomes" id="UP000315995">
    <property type="component" value="Chromosome"/>
</dbReference>
<evidence type="ECO:0000313" key="4">
    <source>
        <dbReference type="EMBL" id="QDG52858.1"/>
    </source>
</evidence>
<accession>A0A5B8Y8J0</accession>
<evidence type="ECO:0000256" key="2">
    <source>
        <dbReference type="SAM" id="MobiDB-lite"/>
    </source>
</evidence>
<name>A0A4Y6PX04_PERCE</name>
<dbReference type="EMBL" id="CP041186">
    <property type="protein sequence ID" value="QDG52858.1"/>
    <property type="molecule type" value="Genomic_DNA"/>
</dbReference>
<dbReference type="Gene3D" id="3.20.20.80">
    <property type="entry name" value="Glycosidases"/>
    <property type="match status" value="1"/>
</dbReference>
<gene>
    <name evidence="4" type="ORF">FIV42_19540</name>
</gene>
<evidence type="ECO:0000313" key="5">
    <source>
        <dbReference type="Proteomes" id="UP000315995"/>
    </source>
</evidence>
<keyword evidence="5" id="KW-1185">Reference proteome</keyword>
<dbReference type="InterPro" id="IPR036291">
    <property type="entry name" value="NAD(P)-bd_dom_sf"/>
</dbReference>
<dbReference type="OrthoDB" id="9802815at2"/>
<evidence type="ECO:0000256" key="1">
    <source>
        <dbReference type="ARBA" id="ARBA00007637"/>
    </source>
</evidence>
<dbReference type="InterPro" id="IPR001509">
    <property type="entry name" value="Epimerase_deHydtase"/>
</dbReference>
<evidence type="ECO:0000259" key="3">
    <source>
        <dbReference type="Pfam" id="PF01370"/>
    </source>
</evidence>
<feature type="region of interest" description="Disordered" evidence="2">
    <location>
        <begin position="665"/>
        <end position="693"/>
    </location>
</feature>
<protein>
    <submittedName>
        <fullName evidence="4">NAD-dependent epimerase/dehydratase family protein</fullName>
    </submittedName>
</protein>
<organism evidence="4 5">
    <name type="scientific">Persicimonas caeni</name>
    <dbReference type="NCBI Taxonomy" id="2292766"/>
    <lineage>
        <taxon>Bacteria</taxon>
        <taxon>Deltaproteobacteria</taxon>
        <taxon>Bradymonadales</taxon>
        <taxon>Bradymonadaceae</taxon>
        <taxon>Persicimonas</taxon>
    </lineage>
</organism>
<reference evidence="4 5" key="1">
    <citation type="submission" date="2019-06" db="EMBL/GenBank/DDBJ databases">
        <title>Persicimonas caeni gen. nov., sp. nov., a predatory bacterium isolated from solar saltern.</title>
        <authorList>
            <person name="Wang S."/>
        </authorList>
    </citation>
    <scope>NUCLEOTIDE SEQUENCE [LARGE SCALE GENOMIC DNA]</scope>
    <source>
        <strain evidence="4 5">YN101</strain>
    </source>
</reference>
<dbReference type="Gene3D" id="3.40.50.720">
    <property type="entry name" value="NAD(P)-binding Rossmann-like Domain"/>
    <property type="match status" value="1"/>
</dbReference>
<dbReference type="AlphaFoldDB" id="A0A4Y6PX04"/>
<dbReference type="Pfam" id="PF01370">
    <property type="entry name" value="Epimerase"/>
    <property type="match status" value="1"/>
</dbReference>
<feature type="domain" description="NAD-dependent epimerase/dehydratase" evidence="3">
    <location>
        <begin position="328"/>
        <end position="589"/>
    </location>
</feature>
<comment type="similarity">
    <text evidence="1">Belongs to the NAD(P)-dependent epimerase/dehydratase family.</text>
</comment>
<dbReference type="SUPFAM" id="SSF51445">
    <property type="entry name" value="(Trans)glycosidases"/>
    <property type="match status" value="1"/>
</dbReference>
<dbReference type="SUPFAM" id="SSF51735">
    <property type="entry name" value="NAD(P)-binding Rossmann-fold domains"/>
    <property type="match status" value="1"/>
</dbReference>
<sequence>MSQSPDDAPTQSKQVFGVLEWFHFEDYDFVEQTIADLRRLGVDHLRTGISWADWMRDGGEEWIDWLFERLTREDFDLLPCFLYTPPSEGEVERTSSPPRNLKAYADFLDEMLSRYGEHFEYVELWNEPNNFAEWDFRRDPEFTKFAEMIIMAANWAQKQGKKTVLGGMSPIDPGWLEHIIGLGVLDYIDVLGVHGFPGTWEKNWSSWQEQIGEVHNVLDRYDYDLPIWITEAGYSTRNHSDFQQLEVFLDALDAPAERMYWYGMYDLPNERSSILGFHLDEREYHCGLKRDDGRAKLLFRLLCDGGEQTVREVSSWPTVDKPAPDDAALITGGAGFIGSNLAYELLSQGRDVVIYDSLSRPGVESNLGWLKDNFEDNLWVVLADLRDRHALHLAMEGVSEVFHFAGQTAVTTSLDDPVDDFTANARATLNLLEEIRASDHSPSLVFTSTNKVYGNLADVELVEEQTRYEPANSEVRERGIGEDRRLQLCSPYGCSKGAADQYVLDYAKTFGIDACVFRMSCIYGPRQFGTEDQGWIAHFLIRALEDDQITIYGDGKQVRDVLFVEDLVDAFLRTRDHMDELSGRAFNIGGGPDNTMSLLELLDLIVDVDGRSPKVEFDEWRPGDQRFYVSDISAFREATGWQPKVRRRRGVERLYDWLVEFRGRQSRSQPIPALEYASASPEALSGVRSEGTR</sequence>
<dbReference type="PANTHER" id="PTHR43000">
    <property type="entry name" value="DTDP-D-GLUCOSE 4,6-DEHYDRATASE-RELATED"/>
    <property type="match status" value="1"/>
</dbReference>
<dbReference type="InterPro" id="IPR017853">
    <property type="entry name" value="GH"/>
</dbReference>
<dbReference type="RefSeq" id="WP_141199319.1">
    <property type="nucleotide sequence ID" value="NZ_CP041186.1"/>
</dbReference>